<evidence type="ECO:0000256" key="10">
    <source>
        <dbReference type="ARBA" id="ARBA00022839"/>
    </source>
</evidence>
<dbReference type="SUPFAM" id="SSF53098">
    <property type="entry name" value="Ribonuclease H-like"/>
    <property type="match status" value="1"/>
</dbReference>
<evidence type="ECO:0000256" key="7">
    <source>
        <dbReference type="ARBA" id="ARBA00022722"/>
    </source>
</evidence>
<evidence type="ECO:0000256" key="19">
    <source>
        <dbReference type="PIRSR" id="PIRSR606309-3"/>
    </source>
</evidence>
<evidence type="ECO:0000256" key="9">
    <source>
        <dbReference type="ARBA" id="ARBA00022801"/>
    </source>
</evidence>
<dbReference type="Proteomes" id="UP000240811">
    <property type="component" value="Unassembled WGS sequence"/>
</dbReference>
<keyword evidence="4 20" id="KW-0808">Transferase</keyword>
<evidence type="ECO:0000256" key="8">
    <source>
        <dbReference type="ARBA" id="ARBA00022723"/>
    </source>
</evidence>
<comment type="cofactor">
    <cofactor evidence="1 20">
        <name>Mn(2+)</name>
        <dbReference type="ChEBI" id="CHEBI:29035"/>
    </cofactor>
</comment>
<accession>A0A2T4VZ09</accession>
<dbReference type="InterPro" id="IPR006309">
    <property type="entry name" value="DnaQ_proteo"/>
</dbReference>
<dbReference type="AlphaFoldDB" id="A0A2T4VZ09"/>
<evidence type="ECO:0000256" key="16">
    <source>
        <dbReference type="ARBA" id="ARBA00049244"/>
    </source>
</evidence>
<dbReference type="GO" id="GO:0003677">
    <property type="term" value="F:DNA binding"/>
    <property type="evidence" value="ECO:0007669"/>
    <property type="project" value="InterPro"/>
</dbReference>
<dbReference type="GO" id="GO:0008408">
    <property type="term" value="F:3'-5' exonuclease activity"/>
    <property type="evidence" value="ECO:0007669"/>
    <property type="project" value="TreeGrafter"/>
</dbReference>
<comment type="caution">
    <text evidence="22">The sequence shown here is derived from an EMBL/GenBank/DDBJ whole genome shotgun (WGS) entry which is preliminary data.</text>
</comment>
<comment type="function">
    <text evidence="14 20">DNA polymerase III is a complex, multichain enzyme responsible for most of the replicative synthesis in bacteria. The epsilon subunit contain the editing function and is a proofreading 3'-5' exonuclease.</text>
</comment>
<evidence type="ECO:0000256" key="3">
    <source>
        <dbReference type="ARBA" id="ARBA00020352"/>
    </source>
</evidence>
<dbReference type="Pfam" id="PF00929">
    <property type="entry name" value="RNase_T"/>
    <property type="match status" value="1"/>
</dbReference>
<dbReference type="GO" id="GO:0045004">
    <property type="term" value="P:DNA replication proofreading"/>
    <property type="evidence" value="ECO:0007669"/>
    <property type="project" value="TreeGrafter"/>
</dbReference>
<keyword evidence="12 20" id="KW-0239">DNA-directed DNA polymerase</keyword>
<gene>
    <name evidence="20" type="primary">dnaQ</name>
    <name evidence="22" type="ORF">C4617_00895</name>
</gene>
<evidence type="ECO:0000259" key="21">
    <source>
        <dbReference type="SMART" id="SM00479"/>
    </source>
</evidence>
<dbReference type="GO" id="GO:0003887">
    <property type="term" value="F:DNA-directed DNA polymerase activity"/>
    <property type="evidence" value="ECO:0007669"/>
    <property type="project" value="UniProtKB-KW"/>
</dbReference>
<feature type="binding site" evidence="18">
    <location>
        <position position="9"/>
    </location>
    <ligand>
        <name>substrate</name>
    </ligand>
</feature>
<keyword evidence="9 20" id="KW-0378">Hydrolase</keyword>
<feature type="active site" description="Proton acceptor" evidence="17">
    <location>
        <position position="152"/>
    </location>
</feature>
<proteinExistence type="predicted"/>
<dbReference type="InterPro" id="IPR012337">
    <property type="entry name" value="RNaseH-like_sf"/>
</dbReference>
<dbReference type="GO" id="GO:0046872">
    <property type="term" value="F:metal ion binding"/>
    <property type="evidence" value="ECO:0007669"/>
    <property type="project" value="UniProtKB-KW"/>
</dbReference>
<keyword evidence="10 20" id="KW-0269">Exonuclease</keyword>
<evidence type="ECO:0000256" key="18">
    <source>
        <dbReference type="PIRSR" id="PIRSR606309-2"/>
    </source>
</evidence>
<feature type="binding site" evidence="18">
    <location>
        <position position="52"/>
    </location>
    <ligand>
        <name>substrate</name>
    </ligand>
</feature>
<dbReference type="PANTHER" id="PTHR30231:SF41">
    <property type="entry name" value="DNA POLYMERASE III SUBUNIT EPSILON"/>
    <property type="match status" value="1"/>
</dbReference>
<feature type="binding site" evidence="18">
    <location>
        <position position="7"/>
    </location>
    <ligand>
        <name>substrate</name>
    </ligand>
</feature>
<feature type="binding site" evidence="18">
    <location>
        <position position="157"/>
    </location>
    <ligand>
        <name>substrate</name>
    </ligand>
</feature>
<dbReference type="InterPro" id="IPR013520">
    <property type="entry name" value="Ribonucl_H"/>
</dbReference>
<organism evidence="22 23">
    <name type="scientific">Candidatus Liberibacter europaeus</name>
    <dbReference type="NCBI Taxonomy" id="744859"/>
    <lineage>
        <taxon>Bacteria</taxon>
        <taxon>Pseudomonadati</taxon>
        <taxon>Pseudomonadota</taxon>
        <taxon>Alphaproteobacteria</taxon>
        <taxon>Hyphomicrobiales</taxon>
        <taxon>Rhizobiaceae</taxon>
        <taxon>Liberibacter</taxon>
    </lineage>
</organism>
<evidence type="ECO:0000256" key="14">
    <source>
        <dbReference type="ARBA" id="ARBA00025483"/>
    </source>
</evidence>
<protein>
    <recommendedName>
        <fullName evidence="3 20">DNA polymerase III subunit epsilon</fullName>
        <ecNumber evidence="2 20">2.7.7.7</ecNumber>
    </recommendedName>
</protein>
<evidence type="ECO:0000313" key="23">
    <source>
        <dbReference type="Proteomes" id="UP000240811"/>
    </source>
</evidence>
<reference evidence="23" key="1">
    <citation type="submission" date="2018-02" db="EMBL/GenBank/DDBJ databases">
        <title>Genome sequence of Candidatus Liberibacter europaeus.</title>
        <authorList>
            <person name="Frampton R.A."/>
            <person name="Thompson S.M."/>
            <person name="David C."/>
            <person name="Addison S.M."/>
            <person name="Smith G.R."/>
        </authorList>
    </citation>
    <scope>NUCLEOTIDE SEQUENCE [LARGE SCALE GENOMIC DNA]</scope>
</reference>
<keyword evidence="13 19" id="KW-0464">Manganese</keyword>
<dbReference type="InterPro" id="IPR036397">
    <property type="entry name" value="RNaseH_sf"/>
</dbReference>
<evidence type="ECO:0000256" key="13">
    <source>
        <dbReference type="ARBA" id="ARBA00023211"/>
    </source>
</evidence>
<sequence length="238" mass="27162">MRKIIFDIETTGLDKKNDRIIEIGAVELINFSKTGRTFQAFISPGKKKVSFEALKLHGITDEFLQDKPLFYEIFPKFWDFFNYNNPEMIAHNAKFDVGFINAELNRIAQEPLDSSRIVDTLAIARIKHPSSRNDLNSLCKRYKINISHRSKHGALLDSELLSDVYIHMVGGGSQIDFGFSKNEDHSNVRAGNIVENISCLLRDKNVLPIITEKELHQHQNMIQKIGAKSIWNKYIASG</sequence>
<evidence type="ECO:0000256" key="2">
    <source>
        <dbReference type="ARBA" id="ARBA00012417"/>
    </source>
</evidence>
<dbReference type="GO" id="GO:0005829">
    <property type="term" value="C:cytosol"/>
    <property type="evidence" value="ECO:0007669"/>
    <property type="project" value="TreeGrafter"/>
</dbReference>
<feature type="binding site" evidence="19">
    <location>
        <position position="7"/>
    </location>
    <ligand>
        <name>a divalent metal cation</name>
        <dbReference type="ChEBI" id="CHEBI:60240"/>
        <label>1</label>
        <note>catalytic</note>
    </ligand>
</feature>
<feature type="binding site" evidence="18">
    <location>
        <position position="57"/>
    </location>
    <ligand>
        <name>substrate</name>
    </ligand>
</feature>
<evidence type="ECO:0000256" key="11">
    <source>
        <dbReference type="ARBA" id="ARBA00022842"/>
    </source>
</evidence>
<dbReference type="SMART" id="SM00479">
    <property type="entry name" value="EXOIII"/>
    <property type="match status" value="1"/>
</dbReference>
<evidence type="ECO:0000256" key="4">
    <source>
        <dbReference type="ARBA" id="ARBA00022679"/>
    </source>
</evidence>
<dbReference type="CDD" id="cd06131">
    <property type="entry name" value="DNA_pol_III_epsilon_Ecoli_like"/>
    <property type="match status" value="1"/>
</dbReference>
<dbReference type="NCBIfam" id="TIGR01406">
    <property type="entry name" value="dnaQ_proteo"/>
    <property type="match status" value="1"/>
</dbReference>
<keyword evidence="8 19" id="KW-0479">Metal-binding</keyword>
<dbReference type="NCBIfam" id="TIGR00573">
    <property type="entry name" value="dnaq"/>
    <property type="match status" value="1"/>
</dbReference>
<evidence type="ECO:0000256" key="1">
    <source>
        <dbReference type="ARBA" id="ARBA00001936"/>
    </source>
</evidence>
<keyword evidence="5 20" id="KW-0548">Nucleotidyltransferase</keyword>
<evidence type="ECO:0000256" key="12">
    <source>
        <dbReference type="ARBA" id="ARBA00022932"/>
    </source>
</evidence>
<dbReference type="InterPro" id="IPR006054">
    <property type="entry name" value="DnaQ"/>
</dbReference>
<evidence type="ECO:0000256" key="6">
    <source>
        <dbReference type="ARBA" id="ARBA00022705"/>
    </source>
</evidence>
<name>A0A2T4VZ09_9HYPH</name>
<feature type="binding site" evidence="19">
    <location>
        <position position="157"/>
    </location>
    <ligand>
        <name>a divalent metal cation</name>
        <dbReference type="ChEBI" id="CHEBI:60240"/>
        <label>1</label>
        <note>catalytic</note>
    </ligand>
</feature>
<dbReference type="FunFam" id="3.30.420.10:FF:000012">
    <property type="entry name" value="DNA polymerase III subunit epsilon"/>
    <property type="match status" value="1"/>
</dbReference>
<evidence type="ECO:0000256" key="15">
    <source>
        <dbReference type="ARBA" id="ARBA00026073"/>
    </source>
</evidence>
<evidence type="ECO:0000313" key="22">
    <source>
        <dbReference type="EMBL" id="PTL86993.1"/>
    </source>
</evidence>
<keyword evidence="11 19" id="KW-0460">Magnesium</keyword>
<evidence type="ECO:0000256" key="5">
    <source>
        <dbReference type="ARBA" id="ARBA00022695"/>
    </source>
</evidence>
<feature type="binding site" evidence="19">
    <location>
        <position position="9"/>
    </location>
    <ligand>
        <name>a divalent metal cation</name>
        <dbReference type="ChEBI" id="CHEBI:60240"/>
        <label>1</label>
        <note>catalytic</note>
    </ligand>
</feature>
<evidence type="ECO:0000256" key="20">
    <source>
        <dbReference type="RuleBase" id="RU364087"/>
    </source>
</evidence>
<feature type="domain" description="Exonuclease" evidence="21">
    <location>
        <begin position="2"/>
        <end position="174"/>
    </location>
</feature>
<dbReference type="EMBL" id="PSQJ01000001">
    <property type="protein sequence ID" value="PTL86993.1"/>
    <property type="molecule type" value="Genomic_DNA"/>
</dbReference>
<comment type="subunit">
    <text evidence="15 20">DNA polymerase III contains a core (composed of alpha, epsilon and theta chains) that associates with a tau subunit. This core dimerizes to form the POLIII' complex. PolIII' associates with the gamma complex (composed of gamma, delta, delta', psi and chi chains) and with the beta chain to form the complete DNA polymerase III complex.</text>
</comment>
<keyword evidence="6 20" id="KW-0235">DNA replication</keyword>
<dbReference type="EC" id="2.7.7.7" evidence="2 20"/>
<dbReference type="PANTHER" id="PTHR30231">
    <property type="entry name" value="DNA POLYMERASE III SUBUNIT EPSILON"/>
    <property type="match status" value="1"/>
</dbReference>
<evidence type="ECO:0000256" key="17">
    <source>
        <dbReference type="PIRSR" id="PIRSR606309-1"/>
    </source>
</evidence>
<dbReference type="Gene3D" id="3.30.420.10">
    <property type="entry name" value="Ribonuclease H-like superfamily/Ribonuclease H"/>
    <property type="match status" value="1"/>
</dbReference>
<comment type="cofactor">
    <cofactor evidence="19">
        <name>Mg(2+)</name>
        <dbReference type="ChEBI" id="CHEBI:18420"/>
    </cofactor>
    <cofactor evidence="19">
        <name>Mn(2+)</name>
        <dbReference type="ChEBI" id="CHEBI:29035"/>
    </cofactor>
    <text evidence="19">Binds 2 divalent metal cations. Magnesium or manganese.</text>
</comment>
<keyword evidence="7 20" id="KW-0540">Nuclease</keyword>
<dbReference type="NCBIfam" id="NF004316">
    <property type="entry name" value="PRK05711.1"/>
    <property type="match status" value="1"/>
</dbReference>
<comment type="catalytic activity">
    <reaction evidence="16 20">
        <text>DNA(n) + a 2'-deoxyribonucleoside 5'-triphosphate = DNA(n+1) + diphosphate</text>
        <dbReference type="Rhea" id="RHEA:22508"/>
        <dbReference type="Rhea" id="RHEA-COMP:17339"/>
        <dbReference type="Rhea" id="RHEA-COMP:17340"/>
        <dbReference type="ChEBI" id="CHEBI:33019"/>
        <dbReference type="ChEBI" id="CHEBI:61560"/>
        <dbReference type="ChEBI" id="CHEBI:173112"/>
        <dbReference type="EC" id="2.7.7.7"/>
    </reaction>
</comment>